<evidence type="ECO:0000313" key="5">
    <source>
        <dbReference type="Proteomes" id="UP000821866"/>
    </source>
</evidence>
<dbReference type="InterPro" id="IPR036383">
    <property type="entry name" value="TSP1_rpt_sf"/>
</dbReference>
<dbReference type="PROSITE" id="PS50835">
    <property type="entry name" value="IG_LIKE"/>
    <property type="match status" value="1"/>
</dbReference>
<keyword evidence="2" id="KW-1015">Disulfide bond</keyword>
<protein>
    <recommendedName>
        <fullName evidence="3">Ig-like domain-containing protein</fullName>
    </recommendedName>
</protein>
<dbReference type="PANTHER" id="PTHR22906">
    <property type="entry name" value="PROPERDIN"/>
    <property type="match status" value="1"/>
</dbReference>
<sequence>MRPCRYRKTKAFRLFTGLLDCQVVNHAPPRFHQCQLGGAADPRLCAGGQDRERRVCDSGHACPVDGGWGPWGPWRCAQRCGRSPGKRTRRCDNPTPRWGGRPCRGPQWEAGLCRLAPCVDDLAGDATMPRSERSHDYKKCNSARLGAQRRLLCINHNVQYMLQQQRKPVDGLSPSELAVRSALRRSKGSNATLHCADAGRLRSRFPEATLRWEHEGRPLLLDQRRQLFTGGRLGE</sequence>
<gene>
    <name evidence="4" type="ORF">HPB51_022441</name>
</gene>
<dbReference type="SUPFAM" id="SSF82895">
    <property type="entry name" value="TSP-1 type 1 repeat"/>
    <property type="match status" value="1"/>
</dbReference>
<dbReference type="EMBL" id="JABSTU010000008">
    <property type="protein sequence ID" value="KAH8024322.1"/>
    <property type="molecule type" value="Genomic_DNA"/>
</dbReference>
<reference evidence="4" key="2">
    <citation type="submission" date="2021-09" db="EMBL/GenBank/DDBJ databases">
        <authorList>
            <person name="Jia N."/>
            <person name="Wang J."/>
            <person name="Shi W."/>
            <person name="Du L."/>
            <person name="Sun Y."/>
            <person name="Zhan W."/>
            <person name="Jiang J."/>
            <person name="Wang Q."/>
            <person name="Zhang B."/>
            <person name="Ji P."/>
            <person name="Sakyi L.B."/>
            <person name="Cui X."/>
            <person name="Yuan T."/>
            <person name="Jiang B."/>
            <person name="Yang W."/>
            <person name="Lam T.T.-Y."/>
            <person name="Chang Q."/>
            <person name="Ding S."/>
            <person name="Wang X."/>
            <person name="Zhu J."/>
            <person name="Ruan X."/>
            <person name="Zhao L."/>
            <person name="Wei J."/>
            <person name="Que T."/>
            <person name="Du C."/>
            <person name="Cheng J."/>
            <person name="Dai P."/>
            <person name="Han X."/>
            <person name="Huang E."/>
            <person name="Gao Y."/>
            <person name="Liu J."/>
            <person name="Shao H."/>
            <person name="Ye R."/>
            <person name="Li L."/>
            <person name="Wei W."/>
            <person name="Wang X."/>
            <person name="Wang C."/>
            <person name="Huo Q."/>
            <person name="Li W."/>
            <person name="Guo W."/>
            <person name="Chen H."/>
            <person name="Chen S."/>
            <person name="Zhou L."/>
            <person name="Zhou L."/>
            <person name="Ni X."/>
            <person name="Tian J."/>
            <person name="Zhou Y."/>
            <person name="Sheng Y."/>
            <person name="Liu T."/>
            <person name="Pan Y."/>
            <person name="Xia L."/>
            <person name="Li J."/>
            <person name="Zhao F."/>
            <person name="Cao W."/>
        </authorList>
    </citation>
    <scope>NUCLEOTIDE SEQUENCE</scope>
    <source>
        <strain evidence="4">Rmic-2018</strain>
        <tissue evidence="4">Larvae</tissue>
    </source>
</reference>
<dbReference type="Proteomes" id="UP000821866">
    <property type="component" value="Chromosome 6"/>
</dbReference>
<dbReference type="InterPro" id="IPR007110">
    <property type="entry name" value="Ig-like_dom"/>
</dbReference>
<evidence type="ECO:0000256" key="2">
    <source>
        <dbReference type="ARBA" id="ARBA00023157"/>
    </source>
</evidence>
<dbReference type="InterPro" id="IPR052065">
    <property type="entry name" value="Compl_asym_regulator"/>
</dbReference>
<proteinExistence type="predicted"/>
<evidence type="ECO:0000313" key="4">
    <source>
        <dbReference type="EMBL" id="KAH8024322.1"/>
    </source>
</evidence>
<keyword evidence="1" id="KW-0677">Repeat</keyword>
<name>A0A9J6DR34_RHIMP</name>
<evidence type="ECO:0000259" key="3">
    <source>
        <dbReference type="PROSITE" id="PS50835"/>
    </source>
</evidence>
<dbReference type="AlphaFoldDB" id="A0A9J6DR34"/>
<accession>A0A9J6DR34</accession>
<reference evidence="4" key="1">
    <citation type="journal article" date="2020" name="Cell">
        <title>Large-Scale Comparative Analyses of Tick Genomes Elucidate Their Genetic Diversity and Vector Capacities.</title>
        <authorList>
            <consortium name="Tick Genome and Microbiome Consortium (TIGMIC)"/>
            <person name="Jia N."/>
            <person name="Wang J."/>
            <person name="Shi W."/>
            <person name="Du L."/>
            <person name="Sun Y."/>
            <person name="Zhan W."/>
            <person name="Jiang J.F."/>
            <person name="Wang Q."/>
            <person name="Zhang B."/>
            <person name="Ji P."/>
            <person name="Bell-Sakyi L."/>
            <person name="Cui X.M."/>
            <person name="Yuan T.T."/>
            <person name="Jiang B.G."/>
            <person name="Yang W.F."/>
            <person name="Lam T.T."/>
            <person name="Chang Q.C."/>
            <person name="Ding S.J."/>
            <person name="Wang X.J."/>
            <person name="Zhu J.G."/>
            <person name="Ruan X.D."/>
            <person name="Zhao L."/>
            <person name="Wei J.T."/>
            <person name="Ye R.Z."/>
            <person name="Que T.C."/>
            <person name="Du C.H."/>
            <person name="Zhou Y.H."/>
            <person name="Cheng J.X."/>
            <person name="Dai P.F."/>
            <person name="Guo W.B."/>
            <person name="Han X.H."/>
            <person name="Huang E.J."/>
            <person name="Li L.F."/>
            <person name="Wei W."/>
            <person name="Gao Y.C."/>
            <person name="Liu J.Z."/>
            <person name="Shao H.Z."/>
            <person name="Wang X."/>
            <person name="Wang C.C."/>
            <person name="Yang T.C."/>
            <person name="Huo Q.B."/>
            <person name="Li W."/>
            <person name="Chen H.Y."/>
            <person name="Chen S.E."/>
            <person name="Zhou L.G."/>
            <person name="Ni X.B."/>
            <person name="Tian J.H."/>
            <person name="Sheng Y."/>
            <person name="Liu T."/>
            <person name="Pan Y.S."/>
            <person name="Xia L.Y."/>
            <person name="Li J."/>
            <person name="Zhao F."/>
            <person name="Cao W.C."/>
        </authorList>
    </citation>
    <scope>NUCLEOTIDE SEQUENCE</scope>
    <source>
        <strain evidence="4">Rmic-2018</strain>
    </source>
</reference>
<dbReference type="PANTHER" id="PTHR22906:SF21">
    <property type="entry name" value="SEMA DOMAIN-CONTAINING PROTEIN"/>
    <property type="match status" value="1"/>
</dbReference>
<dbReference type="Gene3D" id="2.20.100.10">
    <property type="entry name" value="Thrombospondin type-1 (TSP1) repeat"/>
    <property type="match status" value="1"/>
</dbReference>
<dbReference type="PROSITE" id="PS50092">
    <property type="entry name" value="TSP1"/>
    <property type="match status" value="1"/>
</dbReference>
<dbReference type="InterPro" id="IPR000884">
    <property type="entry name" value="TSP1_rpt"/>
</dbReference>
<comment type="caution">
    <text evidence="4">The sequence shown here is derived from an EMBL/GenBank/DDBJ whole genome shotgun (WGS) entry which is preliminary data.</text>
</comment>
<organism evidence="4 5">
    <name type="scientific">Rhipicephalus microplus</name>
    <name type="common">Cattle tick</name>
    <name type="synonym">Boophilus microplus</name>
    <dbReference type="NCBI Taxonomy" id="6941"/>
    <lineage>
        <taxon>Eukaryota</taxon>
        <taxon>Metazoa</taxon>
        <taxon>Ecdysozoa</taxon>
        <taxon>Arthropoda</taxon>
        <taxon>Chelicerata</taxon>
        <taxon>Arachnida</taxon>
        <taxon>Acari</taxon>
        <taxon>Parasitiformes</taxon>
        <taxon>Ixodida</taxon>
        <taxon>Ixodoidea</taxon>
        <taxon>Ixodidae</taxon>
        <taxon>Rhipicephalinae</taxon>
        <taxon>Rhipicephalus</taxon>
        <taxon>Boophilus</taxon>
    </lineage>
</organism>
<evidence type="ECO:0000256" key="1">
    <source>
        <dbReference type="ARBA" id="ARBA00022737"/>
    </source>
</evidence>
<keyword evidence="5" id="KW-1185">Reference proteome</keyword>
<feature type="domain" description="Ig-like" evidence="3">
    <location>
        <begin position="174"/>
        <end position="235"/>
    </location>
</feature>